<keyword evidence="7 12" id="KW-0862">Zinc</keyword>
<dbReference type="SMART" id="SM00490">
    <property type="entry name" value="HELICc"/>
    <property type="match status" value="1"/>
</dbReference>
<name>A0A212RM58_RHOAC</name>
<keyword evidence="3 12" id="KW-0479">Metal-binding</keyword>
<dbReference type="InterPro" id="IPR040498">
    <property type="entry name" value="PriA_CRR"/>
</dbReference>
<evidence type="ECO:0000256" key="10">
    <source>
        <dbReference type="ARBA" id="ARBA00023235"/>
    </source>
</evidence>
<dbReference type="InterPro" id="IPR005259">
    <property type="entry name" value="PriA"/>
</dbReference>
<dbReference type="EMBL" id="FYDG01000005">
    <property type="protein sequence ID" value="SNB73587.1"/>
    <property type="molecule type" value="Genomic_DNA"/>
</dbReference>
<dbReference type="GO" id="GO:0006302">
    <property type="term" value="P:double-strand break repair"/>
    <property type="evidence" value="ECO:0007669"/>
    <property type="project" value="InterPro"/>
</dbReference>
<dbReference type="AlphaFoldDB" id="A0A212RM58"/>
<keyword evidence="2 12" id="KW-0235">DNA replication</keyword>
<sequence length="752" mass="81172">MDRARAHEAGDCARGPEPCAVAEVLVPVAVDQTYSYAIPPEVRVAPGDFVAVPLGARKTYGVVWGLGAGSGANLKRIESRLDFPPLPEKLRDFLDWVATWTVAPRGMALRMAAHAAVEAGAEPVRIGLRATGAAPARLTEARRRALASLPADAPVSKAELARLAGVSASVIDALIDDGALEPVALGPEKTAAPDPDFYRAGLSDAQEQAAAALREAARQHEFKPILLEGVTGSGKTEVYFEAVAEAIAAGGQVLILMPEIALTSQFRDRFARRFGVPPAEWHSELTPRRRARVWRAAAEGEAKVVAGARSALFLPFQNLRLIVVDEEHEAAYKQEEGVIYHARDMAVVRARIERCAVVLASATPSIETRENARQGRYGYLRLASRFAGRQMPALKAIDLRQHGAARGKWISPPLEEALKHNLAQGEQSLLFLNRRGYAPLTLCRACGHKFECPNCSAWLVEHRFRRALVCHHCGHVERRPDVCPACGQADTLSACGPGVERLAEEAAALAPEARLLVLSSDMPGGTERMRAELQAIAEQKFDLVIGTQLVAKGHNFPHLTLVGVVDADIGLSNGDPRAAERTFQLLNQVAGRAGRGEKPGRALLQTWQPDHPVLRALLSGDFERFYAEETDARRLARLPPFGRLAGVVVSGSDRAAAEVFARALARAAIRPPEGGGWSVAAPGAFPGPDDVAVYGPVEAPIAMVRGKYRFRLLIKAPRKANIQAFLRAMRARGPKPVKDLKVSLDVDPQSFL</sequence>
<dbReference type="NCBIfam" id="TIGR00595">
    <property type="entry name" value="priA"/>
    <property type="match status" value="1"/>
</dbReference>
<protein>
    <recommendedName>
        <fullName evidence="12">Replication restart protein PriA</fullName>
    </recommendedName>
    <alternativeName>
        <fullName evidence="12">ATP-dependent DNA helicase PriA</fullName>
        <ecNumber evidence="12">5.6.2.4</ecNumber>
    </alternativeName>
    <alternativeName>
        <fullName evidence="12">DNA 3'-5' helicase PriA</fullName>
    </alternativeName>
</protein>
<feature type="binding site" evidence="12">
    <location>
        <position position="455"/>
    </location>
    <ligand>
        <name>Zn(2+)</name>
        <dbReference type="ChEBI" id="CHEBI:29105"/>
        <label>2</label>
    </ligand>
</feature>
<comment type="catalytic activity">
    <reaction evidence="11 12">
        <text>ATP + H2O = ADP + phosphate + H(+)</text>
        <dbReference type="Rhea" id="RHEA:13065"/>
        <dbReference type="ChEBI" id="CHEBI:15377"/>
        <dbReference type="ChEBI" id="CHEBI:15378"/>
        <dbReference type="ChEBI" id="CHEBI:30616"/>
        <dbReference type="ChEBI" id="CHEBI:43474"/>
        <dbReference type="ChEBI" id="CHEBI:456216"/>
        <dbReference type="EC" id="5.6.2.4"/>
    </reaction>
</comment>
<feature type="binding site" evidence="12">
    <location>
        <position position="470"/>
    </location>
    <ligand>
        <name>Zn(2+)</name>
        <dbReference type="ChEBI" id="CHEBI:29105"/>
        <label>2</label>
    </ligand>
</feature>
<dbReference type="PANTHER" id="PTHR30580">
    <property type="entry name" value="PRIMOSOMAL PROTEIN N"/>
    <property type="match status" value="1"/>
</dbReference>
<keyword evidence="9 12" id="KW-0238">DNA-binding</keyword>
<keyword evidence="15" id="KW-1185">Reference proteome</keyword>
<feature type="binding site" evidence="12">
    <location>
        <position position="486"/>
    </location>
    <ligand>
        <name>Zn(2+)</name>
        <dbReference type="ChEBI" id="CHEBI:29105"/>
        <label>1</label>
    </ligand>
</feature>
<gene>
    <name evidence="12" type="primary">priA</name>
    <name evidence="14" type="ORF">SAMN06265338_105176</name>
</gene>
<comment type="subunit">
    <text evidence="12">Component of the replication restart primosome.</text>
</comment>
<dbReference type="InterPro" id="IPR027417">
    <property type="entry name" value="P-loop_NTPase"/>
</dbReference>
<feature type="binding site" evidence="12">
    <location>
        <position position="452"/>
    </location>
    <ligand>
        <name>Zn(2+)</name>
        <dbReference type="ChEBI" id="CHEBI:29105"/>
        <label>2</label>
    </ligand>
</feature>
<accession>A0A212RM58</accession>
<dbReference type="Pfam" id="PF00270">
    <property type="entry name" value="DEAD"/>
    <property type="match status" value="1"/>
</dbReference>
<comment type="function">
    <text evidence="12">Initiates the restart of stalled replication forks, which reloads the replicative helicase on sites other than the origin of replication. Recognizes and binds to abandoned replication forks and remodels them to uncover a helicase loading site. Promotes assembly of the primosome at these replication forks.</text>
</comment>
<feature type="binding site" evidence="12">
    <location>
        <position position="473"/>
    </location>
    <ligand>
        <name>Zn(2+)</name>
        <dbReference type="ChEBI" id="CHEBI:29105"/>
        <label>2</label>
    </ligand>
</feature>
<evidence type="ECO:0000256" key="8">
    <source>
        <dbReference type="ARBA" id="ARBA00022840"/>
    </source>
</evidence>
<dbReference type="GO" id="GO:0043138">
    <property type="term" value="F:3'-5' DNA helicase activity"/>
    <property type="evidence" value="ECO:0007669"/>
    <property type="project" value="UniProtKB-EC"/>
</dbReference>
<dbReference type="InterPro" id="IPR041236">
    <property type="entry name" value="PriA_C"/>
</dbReference>
<evidence type="ECO:0000256" key="7">
    <source>
        <dbReference type="ARBA" id="ARBA00022833"/>
    </source>
</evidence>
<dbReference type="RefSeq" id="WP_088520946.1">
    <property type="nucleotide sequence ID" value="NZ_FYDG01000005.1"/>
</dbReference>
<dbReference type="OrthoDB" id="9759544at2"/>
<dbReference type="FunFam" id="3.40.50.300:FF:000489">
    <property type="entry name" value="Primosome assembly protein PriA"/>
    <property type="match status" value="1"/>
</dbReference>
<dbReference type="EC" id="5.6.2.4" evidence="12"/>
<evidence type="ECO:0000259" key="13">
    <source>
        <dbReference type="PROSITE" id="PS51192"/>
    </source>
</evidence>
<evidence type="ECO:0000256" key="4">
    <source>
        <dbReference type="ARBA" id="ARBA00022741"/>
    </source>
</evidence>
<dbReference type="InterPro" id="IPR011545">
    <property type="entry name" value="DEAD/DEAH_box_helicase_dom"/>
</dbReference>
<dbReference type="GO" id="GO:1990077">
    <property type="term" value="C:primosome complex"/>
    <property type="evidence" value="ECO:0007669"/>
    <property type="project" value="UniProtKB-UniRule"/>
</dbReference>
<dbReference type="InterPro" id="IPR042115">
    <property type="entry name" value="PriA_3primeBD_sf"/>
</dbReference>
<dbReference type="CDD" id="cd17929">
    <property type="entry name" value="DEXHc_priA"/>
    <property type="match status" value="1"/>
</dbReference>
<dbReference type="SUPFAM" id="SSF52540">
    <property type="entry name" value="P-loop containing nucleoside triphosphate hydrolases"/>
    <property type="match status" value="2"/>
</dbReference>
<dbReference type="GO" id="GO:0008270">
    <property type="term" value="F:zinc ion binding"/>
    <property type="evidence" value="ECO:0007669"/>
    <property type="project" value="UniProtKB-UniRule"/>
</dbReference>
<dbReference type="Pfam" id="PF18074">
    <property type="entry name" value="PriA_C"/>
    <property type="match status" value="1"/>
</dbReference>
<feature type="binding site" evidence="12">
    <location>
        <position position="443"/>
    </location>
    <ligand>
        <name>Zn(2+)</name>
        <dbReference type="ChEBI" id="CHEBI:29105"/>
        <label>1</label>
    </ligand>
</feature>
<dbReference type="Proteomes" id="UP000198418">
    <property type="component" value="Unassembled WGS sequence"/>
</dbReference>
<dbReference type="InterPro" id="IPR001650">
    <property type="entry name" value="Helicase_C-like"/>
</dbReference>
<dbReference type="GO" id="GO:0005524">
    <property type="term" value="F:ATP binding"/>
    <property type="evidence" value="ECO:0007669"/>
    <property type="project" value="UniProtKB-UniRule"/>
</dbReference>
<keyword evidence="8 12" id="KW-0067">ATP-binding</keyword>
<dbReference type="GO" id="GO:0006310">
    <property type="term" value="P:DNA recombination"/>
    <property type="evidence" value="ECO:0007669"/>
    <property type="project" value="InterPro"/>
</dbReference>
<evidence type="ECO:0000256" key="12">
    <source>
        <dbReference type="HAMAP-Rule" id="MF_00983"/>
    </source>
</evidence>
<comment type="cofactor">
    <cofactor evidence="12">
        <name>Zn(2+)</name>
        <dbReference type="ChEBI" id="CHEBI:29105"/>
    </cofactor>
    <text evidence="12">Binds 2 zinc ions per subunit.</text>
</comment>
<evidence type="ECO:0000313" key="14">
    <source>
        <dbReference type="EMBL" id="SNB73587.1"/>
    </source>
</evidence>
<dbReference type="GO" id="GO:0006269">
    <property type="term" value="P:DNA replication, synthesis of primer"/>
    <property type="evidence" value="ECO:0007669"/>
    <property type="project" value="UniProtKB-KW"/>
</dbReference>
<dbReference type="Pfam" id="PF17764">
    <property type="entry name" value="PriA_3primeBD"/>
    <property type="match status" value="1"/>
</dbReference>
<dbReference type="GO" id="GO:0006270">
    <property type="term" value="P:DNA replication initiation"/>
    <property type="evidence" value="ECO:0007669"/>
    <property type="project" value="TreeGrafter"/>
</dbReference>
<dbReference type="SMART" id="SM00487">
    <property type="entry name" value="DEXDc"/>
    <property type="match status" value="1"/>
</dbReference>
<evidence type="ECO:0000313" key="15">
    <source>
        <dbReference type="Proteomes" id="UP000198418"/>
    </source>
</evidence>
<evidence type="ECO:0000256" key="11">
    <source>
        <dbReference type="ARBA" id="ARBA00048988"/>
    </source>
</evidence>
<dbReference type="InterPro" id="IPR041222">
    <property type="entry name" value="PriA_3primeBD"/>
</dbReference>
<dbReference type="PANTHER" id="PTHR30580:SF0">
    <property type="entry name" value="PRIMOSOMAL PROTEIN N"/>
    <property type="match status" value="1"/>
</dbReference>
<proteinExistence type="inferred from homology"/>
<dbReference type="HAMAP" id="MF_00983">
    <property type="entry name" value="PriA"/>
    <property type="match status" value="1"/>
</dbReference>
<evidence type="ECO:0000256" key="1">
    <source>
        <dbReference type="ARBA" id="ARBA00022515"/>
    </source>
</evidence>
<comment type="similarity">
    <text evidence="12">Belongs to the helicase family. PriA subfamily.</text>
</comment>
<reference evidence="15" key="1">
    <citation type="submission" date="2017-06" db="EMBL/GenBank/DDBJ databases">
        <authorList>
            <person name="Varghese N."/>
            <person name="Submissions S."/>
        </authorList>
    </citation>
    <scope>NUCLEOTIDE SEQUENCE [LARGE SCALE GENOMIC DNA]</scope>
    <source>
        <strain evidence="15">DSM 137</strain>
    </source>
</reference>
<evidence type="ECO:0000256" key="2">
    <source>
        <dbReference type="ARBA" id="ARBA00022705"/>
    </source>
</evidence>
<organism evidence="14 15">
    <name type="scientific">Rhodoblastus acidophilus</name>
    <name type="common">Rhodopseudomonas acidophila</name>
    <dbReference type="NCBI Taxonomy" id="1074"/>
    <lineage>
        <taxon>Bacteria</taxon>
        <taxon>Pseudomonadati</taxon>
        <taxon>Pseudomonadota</taxon>
        <taxon>Alphaproteobacteria</taxon>
        <taxon>Hyphomicrobiales</taxon>
        <taxon>Rhodoblastaceae</taxon>
        <taxon>Rhodoblastus</taxon>
    </lineage>
</organism>
<dbReference type="GO" id="GO:0003677">
    <property type="term" value="F:DNA binding"/>
    <property type="evidence" value="ECO:0007669"/>
    <property type="project" value="UniProtKB-UniRule"/>
</dbReference>
<dbReference type="Gene3D" id="3.40.1440.60">
    <property type="entry name" value="PriA, 3(prime) DNA-binding domain"/>
    <property type="match status" value="1"/>
</dbReference>
<evidence type="ECO:0000256" key="3">
    <source>
        <dbReference type="ARBA" id="ARBA00022723"/>
    </source>
</evidence>
<evidence type="ECO:0000256" key="5">
    <source>
        <dbReference type="ARBA" id="ARBA00022801"/>
    </source>
</evidence>
<keyword evidence="6 12" id="KW-0347">Helicase</keyword>
<dbReference type="PROSITE" id="PS51192">
    <property type="entry name" value="HELICASE_ATP_BIND_1"/>
    <property type="match status" value="1"/>
</dbReference>
<keyword evidence="5 12" id="KW-0378">Hydrolase</keyword>
<keyword evidence="1 12" id="KW-0639">Primosome</keyword>
<dbReference type="GO" id="GO:0016887">
    <property type="term" value="F:ATP hydrolysis activity"/>
    <property type="evidence" value="ECO:0007669"/>
    <property type="project" value="RHEA"/>
</dbReference>
<dbReference type="Gene3D" id="3.40.50.300">
    <property type="entry name" value="P-loop containing nucleotide triphosphate hydrolases"/>
    <property type="match status" value="2"/>
</dbReference>
<comment type="catalytic activity">
    <reaction evidence="12">
        <text>Couples ATP hydrolysis with the unwinding of duplex DNA by translocating in the 3'-5' direction.</text>
        <dbReference type="EC" id="5.6.2.4"/>
    </reaction>
</comment>
<dbReference type="InterPro" id="IPR014001">
    <property type="entry name" value="Helicase_ATP-bd"/>
</dbReference>
<keyword evidence="4 12" id="KW-0547">Nucleotide-binding</keyword>
<dbReference type="NCBIfam" id="NF004070">
    <property type="entry name" value="PRK05580.2-2"/>
    <property type="match status" value="1"/>
</dbReference>
<keyword evidence="10 12" id="KW-0413">Isomerase</keyword>
<feature type="binding site" evidence="12">
    <location>
        <position position="483"/>
    </location>
    <ligand>
        <name>Zn(2+)</name>
        <dbReference type="ChEBI" id="CHEBI:29105"/>
        <label>1</label>
    </ligand>
</feature>
<dbReference type="Pfam" id="PF18319">
    <property type="entry name" value="Zn_ribbon_PriA"/>
    <property type="match status" value="1"/>
</dbReference>
<evidence type="ECO:0000256" key="9">
    <source>
        <dbReference type="ARBA" id="ARBA00023125"/>
    </source>
</evidence>
<feature type="domain" description="Helicase ATP-binding" evidence="13">
    <location>
        <begin position="216"/>
        <end position="382"/>
    </location>
</feature>
<feature type="binding site" evidence="12">
    <location>
        <position position="446"/>
    </location>
    <ligand>
        <name>Zn(2+)</name>
        <dbReference type="ChEBI" id="CHEBI:29105"/>
        <label>1</label>
    </ligand>
</feature>
<evidence type="ECO:0000256" key="6">
    <source>
        <dbReference type="ARBA" id="ARBA00022806"/>
    </source>
</evidence>